<dbReference type="PANTHER" id="PTHR42801">
    <property type="entry name" value="THIOREDOXIN-DEPENDENT PEROXIDE REDUCTASE"/>
    <property type="match status" value="1"/>
</dbReference>
<dbReference type="SUPFAM" id="SSF52833">
    <property type="entry name" value="Thioredoxin-like"/>
    <property type="match status" value="1"/>
</dbReference>
<dbReference type="GO" id="GO:0034599">
    <property type="term" value="P:cellular response to oxidative stress"/>
    <property type="evidence" value="ECO:0007669"/>
    <property type="project" value="TreeGrafter"/>
</dbReference>
<dbReference type="InterPro" id="IPR050924">
    <property type="entry name" value="Peroxiredoxin_BCP/PrxQ"/>
</dbReference>
<evidence type="ECO:0000256" key="5">
    <source>
        <dbReference type="ARBA" id="ARBA00022862"/>
    </source>
</evidence>
<dbReference type="RefSeq" id="WP_018324739.1">
    <property type="nucleotide sequence ID" value="NZ_JACHBK010000003.1"/>
</dbReference>
<evidence type="ECO:0000256" key="4">
    <source>
        <dbReference type="ARBA" id="ARBA00022559"/>
    </source>
</evidence>
<sequence>MANLEEGASAPEFTLPRDGGGTVSLAQFRGKSVVLFFYPKDDTSGCTAESIAFTALAGDFAAAGAVVIGMSPDSVKKHDKFAKKYDLSVILAADEAKAVLNAYGVWVEKSMYGRKYMGVERTTVLIDANGIVRRVWEKVKVPGHAEEVLAAAKNLAESGGK</sequence>
<dbReference type="GO" id="GO:0045454">
    <property type="term" value="P:cell redox homeostasis"/>
    <property type="evidence" value="ECO:0007669"/>
    <property type="project" value="TreeGrafter"/>
</dbReference>
<evidence type="ECO:0000256" key="8">
    <source>
        <dbReference type="ARBA" id="ARBA00023284"/>
    </source>
</evidence>
<evidence type="ECO:0000256" key="6">
    <source>
        <dbReference type="ARBA" id="ARBA00023002"/>
    </source>
</evidence>
<gene>
    <name evidence="15" type="ORF">GGD55_001376</name>
</gene>
<name>A0A7W8X8N8_9HYPH</name>
<evidence type="ECO:0000313" key="16">
    <source>
        <dbReference type="Proteomes" id="UP000585507"/>
    </source>
</evidence>
<evidence type="ECO:0000256" key="3">
    <source>
        <dbReference type="ARBA" id="ARBA00013017"/>
    </source>
</evidence>
<dbReference type="InterPro" id="IPR000866">
    <property type="entry name" value="AhpC/TSA"/>
</dbReference>
<keyword evidence="6 15" id="KW-0560">Oxidoreductase</keyword>
<evidence type="ECO:0000259" key="14">
    <source>
        <dbReference type="PROSITE" id="PS51352"/>
    </source>
</evidence>
<evidence type="ECO:0000313" key="15">
    <source>
        <dbReference type="EMBL" id="MBB5534693.1"/>
    </source>
</evidence>
<evidence type="ECO:0000256" key="7">
    <source>
        <dbReference type="ARBA" id="ARBA00023157"/>
    </source>
</evidence>
<organism evidence="15 16">
    <name type="scientific">Rhizobium giardinii</name>
    <dbReference type="NCBI Taxonomy" id="56731"/>
    <lineage>
        <taxon>Bacteria</taxon>
        <taxon>Pseudomonadati</taxon>
        <taxon>Pseudomonadota</taxon>
        <taxon>Alphaproteobacteria</taxon>
        <taxon>Hyphomicrobiales</taxon>
        <taxon>Rhizobiaceae</taxon>
        <taxon>Rhizobium/Agrobacterium group</taxon>
        <taxon>Rhizobium</taxon>
    </lineage>
</organism>
<evidence type="ECO:0000256" key="10">
    <source>
        <dbReference type="ARBA" id="ARBA00038489"/>
    </source>
</evidence>
<dbReference type="AlphaFoldDB" id="A0A7W8X8N8"/>
<feature type="active site" description="Cysteine sulfenic acid (-SOH) intermediate; for peroxidase activity" evidence="13">
    <location>
        <position position="46"/>
    </location>
</feature>
<comment type="similarity">
    <text evidence="10">Belongs to the peroxiredoxin family. BCP/PrxQ subfamily.</text>
</comment>
<dbReference type="PANTHER" id="PTHR42801:SF4">
    <property type="entry name" value="AHPC_TSA FAMILY PROTEIN"/>
    <property type="match status" value="1"/>
</dbReference>
<protein>
    <recommendedName>
        <fullName evidence="3">thioredoxin-dependent peroxiredoxin</fullName>
        <ecNumber evidence="3">1.11.1.24</ecNumber>
    </recommendedName>
    <alternativeName>
        <fullName evidence="9">Thioredoxin peroxidase</fullName>
    </alternativeName>
    <alternativeName>
        <fullName evidence="11">Thioredoxin-dependent peroxiredoxin Bcp</fullName>
    </alternativeName>
</protein>
<accession>A0A7W8X8N8</accession>
<dbReference type="GO" id="GO:0005737">
    <property type="term" value="C:cytoplasm"/>
    <property type="evidence" value="ECO:0007669"/>
    <property type="project" value="TreeGrafter"/>
</dbReference>
<dbReference type="InterPro" id="IPR013766">
    <property type="entry name" value="Thioredoxin_domain"/>
</dbReference>
<evidence type="ECO:0000256" key="12">
    <source>
        <dbReference type="ARBA" id="ARBA00049091"/>
    </source>
</evidence>
<keyword evidence="4 15" id="KW-0575">Peroxidase</keyword>
<dbReference type="FunFam" id="3.40.30.10:FF:000007">
    <property type="entry name" value="Thioredoxin-dependent thiol peroxidase"/>
    <property type="match status" value="1"/>
</dbReference>
<evidence type="ECO:0000256" key="13">
    <source>
        <dbReference type="PIRSR" id="PIRSR000239-1"/>
    </source>
</evidence>
<dbReference type="Proteomes" id="UP000585507">
    <property type="component" value="Unassembled WGS sequence"/>
</dbReference>
<dbReference type="InterPro" id="IPR024706">
    <property type="entry name" value="Peroxiredoxin_AhpC-typ"/>
</dbReference>
<keyword evidence="7" id="KW-1015">Disulfide bond</keyword>
<dbReference type="GO" id="GO:0008379">
    <property type="term" value="F:thioredoxin peroxidase activity"/>
    <property type="evidence" value="ECO:0007669"/>
    <property type="project" value="TreeGrafter"/>
</dbReference>
<dbReference type="EMBL" id="JACHBK010000003">
    <property type="protein sequence ID" value="MBB5534693.1"/>
    <property type="molecule type" value="Genomic_DNA"/>
</dbReference>
<dbReference type="CDD" id="cd03017">
    <property type="entry name" value="PRX_BCP"/>
    <property type="match status" value="1"/>
</dbReference>
<dbReference type="InterPro" id="IPR036249">
    <property type="entry name" value="Thioredoxin-like_sf"/>
</dbReference>
<evidence type="ECO:0000256" key="9">
    <source>
        <dbReference type="ARBA" id="ARBA00032824"/>
    </source>
</evidence>
<dbReference type="PIRSF" id="PIRSF000239">
    <property type="entry name" value="AHPC"/>
    <property type="match status" value="1"/>
</dbReference>
<comment type="function">
    <text evidence="1">Thiol-specific peroxidase that catalyzes the reduction of hydrogen peroxide and organic hydroperoxides to water and alcohols, respectively. Plays a role in cell protection against oxidative stress by detoxifying peroxides and as sensor of hydrogen peroxide-mediated signaling events.</text>
</comment>
<dbReference type="Pfam" id="PF00578">
    <property type="entry name" value="AhpC-TSA"/>
    <property type="match status" value="1"/>
</dbReference>
<proteinExistence type="inferred from homology"/>
<dbReference type="PROSITE" id="PS51352">
    <property type="entry name" value="THIOREDOXIN_2"/>
    <property type="match status" value="1"/>
</dbReference>
<keyword evidence="16" id="KW-1185">Reference proteome</keyword>
<dbReference type="Gene3D" id="3.40.30.10">
    <property type="entry name" value="Glutaredoxin"/>
    <property type="match status" value="1"/>
</dbReference>
<keyword evidence="5" id="KW-0049">Antioxidant</keyword>
<evidence type="ECO:0000256" key="11">
    <source>
        <dbReference type="ARBA" id="ARBA00042639"/>
    </source>
</evidence>
<comment type="subunit">
    <text evidence="2">Monomer.</text>
</comment>
<comment type="caution">
    <text evidence="15">The sequence shown here is derived from an EMBL/GenBank/DDBJ whole genome shotgun (WGS) entry which is preliminary data.</text>
</comment>
<evidence type="ECO:0000256" key="1">
    <source>
        <dbReference type="ARBA" id="ARBA00003330"/>
    </source>
</evidence>
<comment type="catalytic activity">
    <reaction evidence="12">
        <text>a hydroperoxide + [thioredoxin]-dithiol = an alcohol + [thioredoxin]-disulfide + H2O</text>
        <dbReference type="Rhea" id="RHEA:62620"/>
        <dbReference type="Rhea" id="RHEA-COMP:10698"/>
        <dbReference type="Rhea" id="RHEA-COMP:10700"/>
        <dbReference type="ChEBI" id="CHEBI:15377"/>
        <dbReference type="ChEBI" id="CHEBI:29950"/>
        <dbReference type="ChEBI" id="CHEBI:30879"/>
        <dbReference type="ChEBI" id="CHEBI:35924"/>
        <dbReference type="ChEBI" id="CHEBI:50058"/>
        <dbReference type="EC" id="1.11.1.24"/>
    </reaction>
</comment>
<dbReference type="EC" id="1.11.1.24" evidence="3"/>
<reference evidence="15 16" key="1">
    <citation type="submission" date="2020-08" db="EMBL/GenBank/DDBJ databases">
        <title>Genomic Encyclopedia of Type Strains, Phase IV (KMG-V): Genome sequencing to study the core and pangenomes of soil and plant-associated prokaryotes.</title>
        <authorList>
            <person name="Whitman W."/>
        </authorList>
    </citation>
    <scope>NUCLEOTIDE SEQUENCE [LARGE SCALE GENOMIC DNA]</scope>
    <source>
        <strain evidence="15 16">SEMIA 4084</strain>
    </source>
</reference>
<keyword evidence="8" id="KW-0676">Redox-active center</keyword>
<feature type="domain" description="Thioredoxin" evidence="14">
    <location>
        <begin position="4"/>
        <end position="157"/>
    </location>
</feature>
<evidence type="ECO:0000256" key="2">
    <source>
        <dbReference type="ARBA" id="ARBA00011245"/>
    </source>
</evidence>